<dbReference type="Pfam" id="PF04185">
    <property type="entry name" value="Phosphoesterase"/>
    <property type="match status" value="2"/>
</dbReference>
<dbReference type="STRING" id="1477437.SAMN05444682_101460"/>
<dbReference type="PANTHER" id="PTHR31956:SF1">
    <property type="entry name" value="NON-SPECIFIC PHOSPHOLIPASE C1"/>
    <property type="match status" value="1"/>
</dbReference>
<keyword evidence="4" id="KW-0175">Coiled coil</keyword>
<dbReference type="PANTHER" id="PTHR31956">
    <property type="entry name" value="NON-SPECIFIC PHOSPHOLIPASE C4-RELATED"/>
    <property type="match status" value="1"/>
</dbReference>
<dbReference type="AlphaFoldDB" id="A0A1I3DGV4"/>
<keyword evidence="3" id="KW-0378">Hydrolase</keyword>
<dbReference type="PROSITE" id="PS51318">
    <property type="entry name" value="TAT"/>
    <property type="match status" value="1"/>
</dbReference>
<evidence type="ECO:0000256" key="4">
    <source>
        <dbReference type="SAM" id="Coils"/>
    </source>
</evidence>
<dbReference type="Pfam" id="PF05506">
    <property type="entry name" value="PLipase_C_C"/>
    <property type="match status" value="2"/>
</dbReference>
<keyword evidence="7" id="KW-1185">Reference proteome</keyword>
<dbReference type="Gene3D" id="3.40.720.10">
    <property type="entry name" value="Alkaline Phosphatase, subunit A"/>
    <property type="match status" value="2"/>
</dbReference>
<sequence>MTENRREFLKKLTLLAGATGMATSIPPAIQRALAIRPTPGSTFLDAEHIVILMQENRSFDHSLGTLKGVRGFNDPRYVSLPNGNPVWFQSDRQGHTYAPFRLNLKETKATWMGAVPHSRPSQVDAYNEGWHDNWIEAKKRGRADDDIPLTMGYYNRQDIPFNYALADAFTVCDQNFCSGMTSTWPNRLFFWTGTVREEPTHTSKSWMRNDLPLGEGRWKTFPERLEDAGVSWKVYQNDVTCGGGFEGEERSWLANFGCNPLELFERYHVRFTSRYVPALQRQLRELPGEISELRRKLEKEENGSAAYTHAKKALEKKEAVLATAQQEAARWAAENFDKLDKTEKNLFHRAFSTNREDPDFHTLDVLKYTDEAGQAQELTVPKGDILHAFRKDVEAGTLPTVSWMVPAEKYSDHPTAPWYGSWYISEIMDILTKNPEVWRKTIFIMTYDENDGYFDHIPPFVPPDPNKKNSGKCSAGIDPRIEYTSLEQELAEGKTKKDARGAAMGLGYRVPLIIASPWTTGGNVCSQVFDHTSTLQFLETFVNRKFKTTLREDNISAWRRAVCGDLTAAFLPADKLVRNRNLPFIQRDPYLEAIHQAQFREAPNGFRDLGPEDIAKARVRPWELPDMPRQEPGIKTTPPLPYELHADLLPGADGLTLKLAAGNALFGKKSAGAPFTVYELDHIRSYALVAGDELSDNFAIGNEGYDIRVNGPNGFYRHFRGSHAPDFSVQLGYETDQGQPTGNLSVTLKNGSNTPLKARIKDNAYGVPLRTHPLKAGATETIVLKLTSSHNWYDLTVTTDTEPSISWSYAGKVETGKTGFTDPQIGNLF</sequence>
<dbReference type="RefSeq" id="WP_090623623.1">
    <property type="nucleotide sequence ID" value="NZ_FOQO01000001.1"/>
</dbReference>
<accession>A0A1I3DGV4</accession>
<evidence type="ECO:0000313" key="7">
    <source>
        <dbReference type="Proteomes" id="UP000198670"/>
    </source>
</evidence>
<dbReference type="Proteomes" id="UP000198670">
    <property type="component" value="Unassembled WGS sequence"/>
</dbReference>
<dbReference type="InterPro" id="IPR008475">
    <property type="entry name" value="PLipase_C_C"/>
</dbReference>
<dbReference type="EC" id="3.1.4.3" evidence="2"/>
<evidence type="ECO:0000313" key="6">
    <source>
        <dbReference type="EMBL" id="SFH85967.1"/>
    </source>
</evidence>
<feature type="coiled-coil region" evidence="4">
    <location>
        <begin position="307"/>
        <end position="334"/>
    </location>
</feature>
<proteinExistence type="inferred from homology"/>
<feature type="domain" description="Bacterial phospholipase C C-terminal" evidence="5">
    <location>
        <begin position="639"/>
        <end position="721"/>
    </location>
</feature>
<reference evidence="6 7" key="1">
    <citation type="submission" date="2016-10" db="EMBL/GenBank/DDBJ databases">
        <authorList>
            <person name="de Groot N.N."/>
        </authorList>
    </citation>
    <scope>NUCLEOTIDE SEQUENCE [LARGE SCALE GENOMIC DNA]</scope>
    <source>
        <strain evidence="6 7">RK1</strain>
    </source>
</reference>
<dbReference type="InterPro" id="IPR017850">
    <property type="entry name" value="Alkaline_phosphatase_core_sf"/>
</dbReference>
<comment type="similarity">
    <text evidence="1">Belongs to the bacterial phospholipase C family.</text>
</comment>
<dbReference type="NCBIfam" id="TIGR03396">
    <property type="entry name" value="PC_PLC"/>
    <property type="match status" value="1"/>
</dbReference>
<dbReference type="GO" id="GO:0016042">
    <property type="term" value="P:lipid catabolic process"/>
    <property type="evidence" value="ECO:0007669"/>
    <property type="project" value="InterPro"/>
</dbReference>
<name>A0A1I3DGV4_9SPHI</name>
<evidence type="ECO:0000256" key="1">
    <source>
        <dbReference type="ARBA" id="ARBA00009717"/>
    </source>
</evidence>
<evidence type="ECO:0000256" key="2">
    <source>
        <dbReference type="ARBA" id="ARBA00012018"/>
    </source>
</evidence>
<dbReference type="InterPro" id="IPR007312">
    <property type="entry name" value="Phosphoesterase"/>
</dbReference>
<dbReference type="EMBL" id="FOQO01000001">
    <property type="protein sequence ID" value="SFH85967.1"/>
    <property type="molecule type" value="Genomic_DNA"/>
</dbReference>
<dbReference type="InterPro" id="IPR017767">
    <property type="entry name" value="PC-PLC"/>
</dbReference>
<dbReference type="OrthoDB" id="980947at2"/>
<feature type="domain" description="Bacterial phospholipase C C-terminal" evidence="5">
    <location>
        <begin position="728"/>
        <end position="802"/>
    </location>
</feature>
<organism evidence="6 7">
    <name type="scientific">Parapedobacter indicus</name>
    <dbReference type="NCBI Taxonomy" id="1477437"/>
    <lineage>
        <taxon>Bacteria</taxon>
        <taxon>Pseudomonadati</taxon>
        <taxon>Bacteroidota</taxon>
        <taxon>Sphingobacteriia</taxon>
        <taxon>Sphingobacteriales</taxon>
        <taxon>Sphingobacteriaceae</taxon>
        <taxon>Parapedobacter</taxon>
    </lineage>
</organism>
<dbReference type="GO" id="GO:0034480">
    <property type="term" value="F:phosphatidylcholine phospholipase C activity"/>
    <property type="evidence" value="ECO:0007669"/>
    <property type="project" value="UniProtKB-EC"/>
</dbReference>
<evidence type="ECO:0000256" key="3">
    <source>
        <dbReference type="ARBA" id="ARBA00022801"/>
    </source>
</evidence>
<protein>
    <recommendedName>
        <fullName evidence="2">phospholipase C</fullName>
        <ecNumber evidence="2">3.1.4.3</ecNumber>
    </recommendedName>
</protein>
<evidence type="ECO:0000259" key="5">
    <source>
        <dbReference type="Pfam" id="PF05506"/>
    </source>
</evidence>
<dbReference type="InterPro" id="IPR006311">
    <property type="entry name" value="TAT_signal"/>
</dbReference>
<gene>
    <name evidence="6" type="ORF">SAMN05444682_101460</name>
</gene>